<evidence type="ECO:0000313" key="1">
    <source>
        <dbReference type="EMBL" id="KAI1879978.1"/>
    </source>
</evidence>
<sequence>MTEPVHTGGEGAWVLVSRRCSDTPTPSPKATNGADILIHQVEQAVNADDRLDFAKATCPSGITTTRFFAERGHPQLAENKDPGLGTARSDWIENSDLLYDLVTDVCPLVGSNTTLGLAISRSNTDPHGNVAATVVGDKLGVASQSHKTPHCGLDLVRVEGVPSTGMGTYGGRSISRLPVLRYTRLKDICVLPDEAIGGHPEEMYGCDTKQNTYDRHAHEYLPNDCGNTTLNASRSTFVYDRAQQECARKVLSGHGPSSSGWETEGSESEYQPVSEIGFNDYGSRDDSVVLVGDYVVVDHGSTNADFCPDHVVHIGDYAGTITEANAPRKDYSTTAASQSYCLLGIPTRETTQVGSLLDLTALRNSMASLRGLREVDDDPWNVFSRETLTRSRLANVLALATLRRNDFGA</sequence>
<dbReference type="Proteomes" id="UP000829685">
    <property type="component" value="Unassembled WGS sequence"/>
</dbReference>
<evidence type="ECO:0000313" key="2">
    <source>
        <dbReference type="Proteomes" id="UP000829685"/>
    </source>
</evidence>
<protein>
    <submittedName>
        <fullName evidence="1">Uncharacterized protein</fullName>
    </submittedName>
</protein>
<dbReference type="AlphaFoldDB" id="A0A9Q0AUR7"/>
<name>A0A9Q0AUR7_9PEZI</name>
<accession>A0A9Q0AUR7</accession>
<dbReference type="EMBL" id="JAFIMR010000003">
    <property type="protein sequence ID" value="KAI1879978.1"/>
    <property type="molecule type" value="Genomic_DNA"/>
</dbReference>
<organism evidence="1 2">
    <name type="scientific">Neoarthrinium moseri</name>
    <dbReference type="NCBI Taxonomy" id="1658444"/>
    <lineage>
        <taxon>Eukaryota</taxon>
        <taxon>Fungi</taxon>
        <taxon>Dikarya</taxon>
        <taxon>Ascomycota</taxon>
        <taxon>Pezizomycotina</taxon>
        <taxon>Sordariomycetes</taxon>
        <taxon>Xylariomycetidae</taxon>
        <taxon>Amphisphaeriales</taxon>
        <taxon>Apiosporaceae</taxon>
        <taxon>Neoarthrinium</taxon>
    </lineage>
</organism>
<proteinExistence type="predicted"/>
<keyword evidence="2" id="KW-1185">Reference proteome</keyword>
<comment type="caution">
    <text evidence="1">The sequence shown here is derived from an EMBL/GenBank/DDBJ whole genome shotgun (WGS) entry which is preliminary data.</text>
</comment>
<gene>
    <name evidence="1" type="ORF">JX265_001599</name>
</gene>
<reference evidence="1" key="1">
    <citation type="submission" date="2021-03" db="EMBL/GenBank/DDBJ databases">
        <title>Revisited historic fungal species revealed as producer of novel bioactive compounds through whole genome sequencing and comparative genomics.</title>
        <authorList>
            <person name="Vignolle G.A."/>
            <person name="Hochenegger N."/>
            <person name="Mach R.L."/>
            <person name="Mach-Aigner A.R."/>
            <person name="Javad Rahimi M."/>
            <person name="Salim K.A."/>
            <person name="Chan C.M."/>
            <person name="Lim L.B.L."/>
            <person name="Cai F."/>
            <person name="Druzhinina I.S."/>
            <person name="U'Ren J.M."/>
            <person name="Derntl C."/>
        </authorList>
    </citation>
    <scope>NUCLEOTIDE SEQUENCE</scope>
    <source>
        <strain evidence="1">TUCIM 5799</strain>
    </source>
</reference>